<dbReference type="InterPro" id="IPR013078">
    <property type="entry name" value="His_Pase_superF_clade-1"/>
</dbReference>
<evidence type="ECO:0000313" key="1">
    <source>
        <dbReference type="EMBL" id="GEN81556.1"/>
    </source>
</evidence>
<dbReference type="OrthoDB" id="9793115at2"/>
<dbReference type="RefSeq" id="WP_034247891.1">
    <property type="nucleotide sequence ID" value="NZ_BJYK01000013.1"/>
</dbReference>
<dbReference type="GO" id="GO:0016853">
    <property type="term" value="F:isomerase activity"/>
    <property type="evidence" value="ECO:0007669"/>
    <property type="project" value="UniProtKB-KW"/>
</dbReference>
<dbReference type="PANTHER" id="PTHR48100">
    <property type="entry name" value="BROAD-SPECIFICITY PHOSPHATASE YOR283W-RELATED"/>
    <property type="match status" value="1"/>
</dbReference>
<reference evidence="1 2" key="1">
    <citation type="submission" date="2019-07" db="EMBL/GenBank/DDBJ databases">
        <title>Whole genome shotgun sequence of Actinotalea fermentans NBRC 105374.</title>
        <authorList>
            <person name="Hosoyama A."/>
            <person name="Uohara A."/>
            <person name="Ohji S."/>
            <person name="Ichikawa N."/>
        </authorList>
    </citation>
    <scope>NUCLEOTIDE SEQUENCE [LARGE SCALE GENOMIC DNA]</scope>
    <source>
        <strain evidence="1 2">NBRC 105374</strain>
    </source>
</reference>
<dbReference type="SMART" id="SM00855">
    <property type="entry name" value="PGAM"/>
    <property type="match status" value="1"/>
</dbReference>
<dbReference type="CDD" id="cd07067">
    <property type="entry name" value="HP_PGM_like"/>
    <property type="match status" value="1"/>
</dbReference>
<dbReference type="Proteomes" id="UP000321484">
    <property type="component" value="Unassembled WGS sequence"/>
</dbReference>
<dbReference type="PANTHER" id="PTHR48100:SF58">
    <property type="entry name" value="PE-PGRS FAMILY PROTEIN PE_PGRS11"/>
    <property type="match status" value="1"/>
</dbReference>
<dbReference type="Gene3D" id="3.40.50.1240">
    <property type="entry name" value="Phosphoglycerate mutase-like"/>
    <property type="match status" value="1"/>
</dbReference>
<proteinExistence type="predicted"/>
<evidence type="ECO:0000313" key="2">
    <source>
        <dbReference type="Proteomes" id="UP000321484"/>
    </source>
</evidence>
<organism evidence="1 2">
    <name type="scientific">Actinotalea fermentans</name>
    <dbReference type="NCBI Taxonomy" id="43671"/>
    <lineage>
        <taxon>Bacteria</taxon>
        <taxon>Bacillati</taxon>
        <taxon>Actinomycetota</taxon>
        <taxon>Actinomycetes</taxon>
        <taxon>Micrococcales</taxon>
        <taxon>Cellulomonadaceae</taxon>
        <taxon>Actinotalea</taxon>
    </lineage>
</organism>
<dbReference type="Pfam" id="PF00300">
    <property type="entry name" value="His_Phos_1"/>
    <property type="match status" value="1"/>
</dbReference>
<dbReference type="InterPro" id="IPR050275">
    <property type="entry name" value="PGM_Phosphatase"/>
</dbReference>
<dbReference type="GO" id="GO:0005737">
    <property type="term" value="C:cytoplasm"/>
    <property type="evidence" value="ECO:0007669"/>
    <property type="project" value="TreeGrafter"/>
</dbReference>
<sequence length="200" mass="20638">MRLILVRHGQTTANVAGLLDTAHPGAHLTDLGHEQAAALPAVLDGATIDALYASSLVRTQQTAAPLAAARGLDVQVRDGLREISAGDLEMLGDAASVERYLATSLAWVAGDHDAALPGGETAPEVLARFDDVVTEAAASGAETVVMVSHGTVIRSWAAIRAGIPADEAARSRLGNTDVVVLEGHPAEGWRALSWAGRSLS</sequence>
<dbReference type="InterPro" id="IPR029033">
    <property type="entry name" value="His_PPase_superfam"/>
</dbReference>
<keyword evidence="1" id="KW-0413">Isomerase</keyword>
<dbReference type="PROSITE" id="PS00175">
    <property type="entry name" value="PG_MUTASE"/>
    <property type="match status" value="1"/>
</dbReference>
<dbReference type="InterPro" id="IPR001345">
    <property type="entry name" value="PG/BPGM_mutase_AS"/>
</dbReference>
<accession>A0A511Z2D2</accession>
<dbReference type="PIRSF" id="PIRSF000709">
    <property type="entry name" value="6PFK_2-Ptase"/>
    <property type="match status" value="1"/>
</dbReference>
<gene>
    <name evidence="1" type="ORF">AFE02nite_32900</name>
</gene>
<dbReference type="EMBL" id="BJYK01000013">
    <property type="protein sequence ID" value="GEN81556.1"/>
    <property type="molecule type" value="Genomic_DNA"/>
</dbReference>
<keyword evidence="2" id="KW-1185">Reference proteome</keyword>
<protein>
    <submittedName>
        <fullName evidence="1">Isomerase</fullName>
    </submittedName>
</protein>
<dbReference type="GO" id="GO:0016791">
    <property type="term" value="F:phosphatase activity"/>
    <property type="evidence" value="ECO:0007669"/>
    <property type="project" value="TreeGrafter"/>
</dbReference>
<dbReference type="AlphaFoldDB" id="A0A511Z2D2"/>
<name>A0A511Z2D2_9CELL</name>
<comment type="caution">
    <text evidence="1">The sequence shown here is derived from an EMBL/GenBank/DDBJ whole genome shotgun (WGS) entry which is preliminary data.</text>
</comment>
<dbReference type="SUPFAM" id="SSF53254">
    <property type="entry name" value="Phosphoglycerate mutase-like"/>
    <property type="match status" value="1"/>
</dbReference>